<name>I0Z1C0_COCSC</name>
<comment type="caution">
    <text evidence="1">The sequence shown here is derived from an EMBL/GenBank/DDBJ whole genome shotgun (WGS) entry which is preliminary data.</text>
</comment>
<sequence>MGVPGALDEPALVLGNVVPWRPTPKLSRVDAPVDTPPLVVLPGFGNCSKDYECPNGNPDDSMVAVLRRRGFRVYVAQVERRDWLNVGRAILSRKYWVGLCTVDPGYRWYLERIQQAVHLVGHSAGGWLGRAFVADPLYFDSPTWDEGIPHQGISSLVTLGTPHVPPLATSGRDMTGGALTWVNLQWPGAHFADKGVGYMCVAGCAVQADRHAPRNSIERYAHSSYSQVCGDGHGHMGDCVVPVANAHLQGANNLVLEGVFHSMGTHKGWPIEHRWYGSNDVVDHWAHCLVTQ</sequence>
<keyword evidence="2" id="KW-1185">Reference proteome</keyword>
<dbReference type="OrthoDB" id="348976at2759"/>
<dbReference type="KEGG" id="csl:COCSUDRAFT_35925"/>
<dbReference type="PANTHER" id="PTHR47909:SF2">
    <property type="entry name" value="GPI INOSITOL-DEACYLASE"/>
    <property type="match status" value="1"/>
</dbReference>
<organism evidence="1 2">
    <name type="scientific">Coccomyxa subellipsoidea (strain C-169)</name>
    <name type="common">Green microalga</name>
    <dbReference type="NCBI Taxonomy" id="574566"/>
    <lineage>
        <taxon>Eukaryota</taxon>
        <taxon>Viridiplantae</taxon>
        <taxon>Chlorophyta</taxon>
        <taxon>core chlorophytes</taxon>
        <taxon>Trebouxiophyceae</taxon>
        <taxon>Trebouxiophyceae incertae sedis</taxon>
        <taxon>Coccomyxaceae</taxon>
        <taxon>Coccomyxa</taxon>
        <taxon>Coccomyxa subellipsoidea</taxon>
    </lineage>
</organism>
<gene>
    <name evidence="1" type="ORF">COCSUDRAFT_35925</name>
</gene>
<dbReference type="Proteomes" id="UP000007264">
    <property type="component" value="Unassembled WGS sequence"/>
</dbReference>
<evidence type="ECO:0000313" key="2">
    <source>
        <dbReference type="Proteomes" id="UP000007264"/>
    </source>
</evidence>
<dbReference type="PANTHER" id="PTHR47909">
    <property type="entry name" value="ALPHA/BETA-HYDROLASES SUPERFAMILY PROTEIN"/>
    <property type="match status" value="1"/>
</dbReference>
<protein>
    <recommendedName>
        <fullName evidence="3">Alpha/beta-hydrolase</fullName>
    </recommendedName>
</protein>
<dbReference type="EMBL" id="AGSI01000005">
    <property type="protein sequence ID" value="EIE24439.1"/>
    <property type="molecule type" value="Genomic_DNA"/>
</dbReference>
<dbReference type="RefSeq" id="XP_005648983.1">
    <property type="nucleotide sequence ID" value="XM_005648926.1"/>
</dbReference>
<dbReference type="Gene3D" id="3.40.50.1820">
    <property type="entry name" value="alpha/beta hydrolase"/>
    <property type="match status" value="1"/>
</dbReference>
<dbReference type="InterPro" id="IPR029058">
    <property type="entry name" value="AB_hydrolase_fold"/>
</dbReference>
<evidence type="ECO:0000313" key="1">
    <source>
        <dbReference type="EMBL" id="EIE24439.1"/>
    </source>
</evidence>
<dbReference type="GeneID" id="17042955"/>
<reference evidence="1 2" key="1">
    <citation type="journal article" date="2012" name="Genome Biol.">
        <title>The genome of the polar eukaryotic microalga coccomyxa subellipsoidea reveals traits of cold adaptation.</title>
        <authorList>
            <person name="Blanc G."/>
            <person name="Agarkova I."/>
            <person name="Grimwood J."/>
            <person name="Kuo A."/>
            <person name="Brueggeman A."/>
            <person name="Dunigan D."/>
            <person name="Gurnon J."/>
            <person name="Ladunga I."/>
            <person name="Lindquist E."/>
            <person name="Lucas S."/>
            <person name="Pangilinan J."/>
            <person name="Proschold T."/>
            <person name="Salamov A."/>
            <person name="Schmutz J."/>
            <person name="Weeks D."/>
            <person name="Yamada T."/>
            <person name="Claverie J.M."/>
            <person name="Grigoriev I."/>
            <person name="Van Etten J."/>
            <person name="Lomsadze A."/>
            <person name="Borodovsky M."/>
        </authorList>
    </citation>
    <scope>NUCLEOTIDE SEQUENCE [LARGE SCALE GENOMIC DNA]</scope>
    <source>
        <strain evidence="1 2">C-169</strain>
    </source>
</reference>
<dbReference type="eggNOG" id="ENOG502QS8K">
    <property type="taxonomic scope" value="Eukaryota"/>
</dbReference>
<evidence type="ECO:0008006" key="3">
    <source>
        <dbReference type="Google" id="ProtNLM"/>
    </source>
</evidence>
<proteinExistence type="predicted"/>
<dbReference type="AlphaFoldDB" id="I0Z1C0"/>
<accession>I0Z1C0</accession>
<dbReference type="SUPFAM" id="SSF53474">
    <property type="entry name" value="alpha/beta-Hydrolases"/>
    <property type="match status" value="1"/>
</dbReference>